<dbReference type="AlphaFoldDB" id="A0A1G7J4X0"/>
<dbReference type="Proteomes" id="UP000199245">
    <property type="component" value="Unassembled WGS sequence"/>
</dbReference>
<accession>A0A1G7J4X0</accession>
<reference evidence="1 2" key="1">
    <citation type="submission" date="2016-10" db="EMBL/GenBank/DDBJ databases">
        <authorList>
            <person name="de Groot N.N."/>
        </authorList>
    </citation>
    <scope>NUCLEOTIDE SEQUENCE [LARGE SCALE GENOMIC DNA]</scope>
    <source>
        <strain evidence="1 2">R5</strain>
    </source>
</reference>
<evidence type="ECO:0000313" key="1">
    <source>
        <dbReference type="EMBL" id="SDF19569.1"/>
    </source>
</evidence>
<protein>
    <submittedName>
        <fullName evidence="1">Uncharacterized protein</fullName>
    </submittedName>
</protein>
<dbReference type="RefSeq" id="WP_092088969.1">
    <property type="nucleotide sequence ID" value="NZ_FMZW01000047.1"/>
</dbReference>
<sequence length="72" mass="8333">MAETGKIFHVRCVDNTLQRDTLSLGRVYEVTKDIERDGYYELSGLGRFSRSRFEVVETNDDTAEVRQTSRSK</sequence>
<dbReference type="EMBL" id="FMZW01000047">
    <property type="protein sequence ID" value="SDF19569.1"/>
    <property type="molecule type" value="Genomic_DNA"/>
</dbReference>
<name>A0A1G7J4X0_9BRAD</name>
<proteinExistence type="predicted"/>
<organism evidence="1 2">
    <name type="scientific">Bradyrhizobium brasilense</name>
    <dbReference type="NCBI Taxonomy" id="1419277"/>
    <lineage>
        <taxon>Bacteria</taxon>
        <taxon>Pseudomonadati</taxon>
        <taxon>Pseudomonadota</taxon>
        <taxon>Alphaproteobacteria</taxon>
        <taxon>Hyphomicrobiales</taxon>
        <taxon>Nitrobacteraceae</taxon>
        <taxon>Bradyrhizobium</taxon>
    </lineage>
</organism>
<gene>
    <name evidence="1" type="ORF">SAMN05216337_104740</name>
</gene>
<evidence type="ECO:0000313" key="2">
    <source>
        <dbReference type="Proteomes" id="UP000199245"/>
    </source>
</evidence>